<keyword evidence="1" id="KW-0012">Acyltransferase</keyword>
<organism evidence="3 4">
    <name type="scientific">Dissostichus eleginoides</name>
    <name type="common">Patagonian toothfish</name>
    <name type="synonym">Dissostichus amissus</name>
    <dbReference type="NCBI Taxonomy" id="100907"/>
    <lineage>
        <taxon>Eukaryota</taxon>
        <taxon>Metazoa</taxon>
        <taxon>Chordata</taxon>
        <taxon>Craniata</taxon>
        <taxon>Vertebrata</taxon>
        <taxon>Euteleostomi</taxon>
        <taxon>Actinopterygii</taxon>
        <taxon>Neopterygii</taxon>
        <taxon>Teleostei</taxon>
        <taxon>Neoteleostei</taxon>
        <taxon>Acanthomorphata</taxon>
        <taxon>Eupercaria</taxon>
        <taxon>Perciformes</taxon>
        <taxon>Notothenioidei</taxon>
        <taxon>Nototheniidae</taxon>
        <taxon>Dissostichus</taxon>
    </lineage>
</organism>
<comment type="similarity">
    <text evidence="1">Belongs to the glycine N-acyltransferase family.</text>
</comment>
<dbReference type="PANTHER" id="PTHR15298">
    <property type="entry name" value="L-COA N-ACYLTRANSFERASE-RELATED"/>
    <property type="match status" value="1"/>
</dbReference>
<dbReference type="Proteomes" id="UP001228049">
    <property type="component" value="Unassembled WGS sequence"/>
</dbReference>
<dbReference type="InterPro" id="IPR010313">
    <property type="entry name" value="Glycine_N-acyltransferase"/>
</dbReference>
<gene>
    <name evidence="3" type="ORF">KUDE01_018095</name>
</gene>
<protein>
    <recommendedName>
        <fullName evidence="1">Glycine N-acyltransferase-like protein</fullName>
        <ecNumber evidence="1">2.3.1.-</ecNumber>
    </recommendedName>
</protein>
<keyword evidence="4" id="KW-1185">Reference proteome</keyword>
<keyword evidence="1" id="KW-0808">Transferase</keyword>
<dbReference type="EMBL" id="JASDAP010000008">
    <property type="protein sequence ID" value="KAK1898571.1"/>
    <property type="molecule type" value="Genomic_DNA"/>
</dbReference>
<name>A0AAD9CC28_DISEL</name>
<comment type="caution">
    <text evidence="3">The sequence shown here is derived from an EMBL/GenBank/DDBJ whole genome shotgun (WGS) entry which is preliminary data.</text>
</comment>
<sequence length="229" mass="25955">MIILKAFKDLTLMKNILDRELPQSITVLGGVLHILHNNPCHPEMCVDSWPTFTIAICYRQKQVAHRDKENLRAPPEWPLDVYVCLYMKRFSSSSSSSSSSGMIPDICTVYTKNPDTLRSLLLNERVVNWRNGLIFRGIPSSHCLLIKELASLSGSISQNMEVITPLSTTARRMWICKTSVHTFSAWQELIAAANFHPGKIPRRARRHTLALRRQPGEPGPPLLICKDRV</sequence>
<evidence type="ECO:0000259" key="2">
    <source>
        <dbReference type="Pfam" id="PF06021"/>
    </source>
</evidence>
<dbReference type="GO" id="GO:0047961">
    <property type="term" value="F:glycine N-acyltransferase activity"/>
    <property type="evidence" value="ECO:0007669"/>
    <property type="project" value="InterPro"/>
</dbReference>
<dbReference type="Pfam" id="PF06021">
    <property type="entry name" value="Gly_acyl_tr_N"/>
    <property type="match status" value="1"/>
</dbReference>
<dbReference type="PANTHER" id="PTHR15298:SF17">
    <property type="entry name" value="GLYCINE N-ACYLTRANSFERASE-LIKE PROTEIN"/>
    <property type="match status" value="1"/>
</dbReference>
<evidence type="ECO:0000313" key="4">
    <source>
        <dbReference type="Proteomes" id="UP001228049"/>
    </source>
</evidence>
<evidence type="ECO:0000313" key="3">
    <source>
        <dbReference type="EMBL" id="KAK1898571.1"/>
    </source>
</evidence>
<dbReference type="InterPro" id="IPR015938">
    <property type="entry name" value="Glycine_N-acyltransferase_N"/>
</dbReference>
<proteinExistence type="inferred from homology"/>
<feature type="domain" description="Glycine N-acyltransferase N-terminal" evidence="2">
    <location>
        <begin position="1"/>
        <end position="68"/>
    </location>
</feature>
<dbReference type="EC" id="2.3.1.-" evidence="1"/>
<reference evidence="3" key="1">
    <citation type="submission" date="2023-04" db="EMBL/GenBank/DDBJ databases">
        <title>Chromosome-level genome of Chaenocephalus aceratus.</title>
        <authorList>
            <person name="Park H."/>
        </authorList>
    </citation>
    <scope>NUCLEOTIDE SEQUENCE</scope>
    <source>
        <strain evidence="3">DE</strain>
        <tissue evidence="3">Muscle</tissue>
    </source>
</reference>
<accession>A0AAD9CC28</accession>
<evidence type="ECO:0000256" key="1">
    <source>
        <dbReference type="RuleBase" id="RU368002"/>
    </source>
</evidence>
<dbReference type="GO" id="GO:0005739">
    <property type="term" value="C:mitochondrion"/>
    <property type="evidence" value="ECO:0007669"/>
    <property type="project" value="InterPro"/>
</dbReference>
<dbReference type="AlphaFoldDB" id="A0AAD9CC28"/>